<organism evidence="1">
    <name type="scientific">Cyanobacterium aponinum AL20115</name>
    <dbReference type="NCBI Taxonomy" id="3090662"/>
    <lineage>
        <taxon>Bacteria</taxon>
        <taxon>Bacillati</taxon>
        <taxon>Cyanobacteriota</taxon>
        <taxon>Cyanophyceae</taxon>
        <taxon>Oscillatoriophycideae</taxon>
        <taxon>Chroococcales</taxon>
        <taxon>Geminocystaceae</taxon>
        <taxon>Cyanobacterium</taxon>
    </lineage>
</organism>
<accession>A0AAF0ZDJ3</accession>
<dbReference type="RefSeq" id="WP_320001400.1">
    <property type="nucleotide sequence ID" value="NZ_CP138348.1"/>
</dbReference>
<reference evidence="1" key="1">
    <citation type="submission" date="2023-11" db="EMBL/GenBank/DDBJ databases">
        <title>Genome sequence of Cyanobacterium aponinum BCRC AL20115.</title>
        <authorList>
            <person name="Chang H.-Y."/>
            <person name="Lin K.-M."/>
            <person name="Hsueh H.-T."/>
            <person name="Chu H.-A."/>
            <person name="Kuo C.-H."/>
        </authorList>
    </citation>
    <scope>NUCLEOTIDE SEQUENCE</scope>
    <source>
        <strain evidence="1">AL20115</strain>
    </source>
</reference>
<evidence type="ECO:0000313" key="1">
    <source>
        <dbReference type="EMBL" id="WPF88280.1"/>
    </source>
</evidence>
<sequence length="170" mass="19563">MKLKTITLFLMLVLLFTWVFSVLKKERDLKKVLPKEIKVSKIISTYEKIGLGEGCGITIYKISPHTIEQINKQGLDFFKNLKVARGSELSEKQSLYYFYQDWSKTPIQESKNNKNFWSGLSCVNQKDLNKSLLKKIIQEANEANSYYTGHKEGQLVVIPSMQIAIFAYLG</sequence>
<dbReference type="EMBL" id="CP138348">
    <property type="protein sequence ID" value="WPF88280.1"/>
    <property type="molecule type" value="Genomic_DNA"/>
</dbReference>
<dbReference type="AlphaFoldDB" id="A0AAF0ZDJ3"/>
<name>A0AAF0ZDJ3_9CHRO</name>
<proteinExistence type="predicted"/>
<gene>
    <name evidence="1" type="ORF">SAY89_16000</name>
</gene>
<protein>
    <submittedName>
        <fullName evidence="1">Uncharacterized protein</fullName>
    </submittedName>
</protein>